<dbReference type="Gene3D" id="3.40.50.720">
    <property type="entry name" value="NAD(P)-binding Rossmann-like Domain"/>
    <property type="match status" value="1"/>
</dbReference>
<evidence type="ECO:0000256" key="1">
    <source>
        <dbReference type="ARBA" id="ARBA00006484"/>
    </source>
</evidence>
<dbReference type="OrthoDB" id="5296at2759"/>
<name>A0A6P4YTQ5_BRABE</name>
<dbReference type="GO" id="GO:0008202">
    <property type="term" value="P:steroid metabolic process"/>
    <property type="evidence" value="ECO:0007669"/>
    <property type="project" value="TreeGrafter"/>
</dbReference>
<gene>
    <name evidence="3" type="primary">LOC109468214</name>
</gene>
<accession>A0A6P4YTQ5</accession>
<evidence type="ECO:0000313" key="3">
    <source>
        <dbReference type="RefSeq" id="XP_019622027.1"/>
    </source>
</evidence>
<dbReference type="Proteomes" id="UP000515135">
    <property type="component" value="Unplaced"/>
</dbReference>
<sequence>MFDSLTCDSGFGFGLAKRLDSLGFTVFAGCLLADSGGEGSKKIRAECSSRLNTIIYIQIDVTDDGQVKAAVRQVENSLPTESEGLYALVNNAVVWQPGEIEWVSIAAYRHVMEVNTFGTVRVTKAFLPLITSM</sequence>
<protein>
    <submittedName>
        <fullName evidence="3">D-beta-hydroxybutyrate dehydrogenase, mitochondrial-like</fullName>
    </submittedName>
</protein>
<comment type="similarity">
    <text evidence="1">Belongs to the short-chain dehydrogenases/reductases (SDR) family.</text>
</comment>
<dbReference type="Pfam" id="PF00106">
    <property type="entry name" value="adh_short"/>
    <property type="match status" value="1"/>
</dbReference>
<dbReference type="AlphaFoldDB" id="A0A6P4YTQ5"/>
<dbReference type="GeneID" id="109468214"/>
<keyword evidence="2" id="KW-1185">Reference proteome</keyword>
<dbReference type="InterPro" id="IPR036291">
    <property type="entry name" value="NAD(P)-bd_dom_sf"/>
</dbReference>
<dbReference type="PANTHER" id="PTHR43313">
    <property type="entry name" value="SHORT-CHAIN DEHYDROGENASE/REDUCTASE FAMILY 9C"/>
    <property type="match status" value="1"/>
</dbReference>
<proteinExistence type="inferred from homology"/>
<dbReference type="RefSeq" id="XP_019622027.1">
    <property type="nucleotide sequence ID" value="XM_019766468.1"/>
</dbReference>
<reference evidence="3" key="1">
    <citation type="submission" date="2025-08" db="UniProtKB">
        <authorList>
            <consortium name="RefSeq"/>
        </authorList>
    </citation>
    <scope>IDENTIFICATION</scope>
    <source>
        <tissue evidence="3">Gonad</tissue>
    </source>
</reference>
<dbReference type="InterPro" id="IPR002347">
    <property type="entry name" value="SDR_fam"/>
</dbReference>
<evidence type="ECO:0000313" key="2">
    <source>
        <dbReference type="Proteomes" id="UP000515135"/>
    </source>
</evidence>
<dbReference type="GO" id="GO:0016491">
    <property type="term" value="F:oxidoreductase activity"/>
    <property type="evidence" value="ECO:0007669"/>
    <property type="project" value="TreeGrafter"/>
</dbReference>
<organism evidence="2 3">
    <name type="scientific">Branchiostoma belcheri</name>
    <name type="common">Amphioxus</name>
    <dbReference type="NCBI Taxonomy" id="7741"/>
    <lineage>
        <taxon>Eukaryota</taxon>
        <taxon>Metazoa</taxon>
        <taxon>Chordata</taxon>
        <taxon>Cephalochordata</taxon>
        <taxon>Leptocardii</taxon>
        <taxon>Amphioxiformes</taxon>
        <taxon>Branchiostomatidae</taxon>
        <taxon>Branchiostoma</taxon>
    </lineage>
</organism>
<dbReference type="SUPFAM" id="SSF51735">
    <property type="entry name" value="NAD(P)-binding Rossmann-fold domains"/>
    <property type="match status" value="1"/>
</dbReference>
<dbReference type="KEGG" id="bbel:109468214"/>
<dbReference type="PANTHER" id="PTHR43313:SF36">
    <property type="entry name" value="D-BETA-HYDROXYBUTYRATE DEHYDROGENASE, MITOCHONDRIAL"/>
    <property type="match status" value="1"/>
</dbReference>